<gene>
    <name evidence="3" type="ORF">SAMN05421757_102808</name>
</gene>
<sequence length="358" mass="37758">MKAVGFKTPGSLDREDALVDITLDTPVAAGRDLLVRVEAVSLNPADTKVRQDMAPPDGQWIVLGYDASGVVEAVGPDVTGFEPGDAVYYSGDVMRPGTNAEFHLVDERIVGRGPANLSHAEAAGLPLTTLAAWEALFDRLDVRTPTAEGGKLILVIGGAGGVGSIAVQLLRELTDLTIIATASRPETVDWVRDLGAHHVVNHREPMRPQIEALGLGAPGFILSTNGTAGHIGEIAQIIAPQGRFSPVDNSGPVDLTPFGMKSVAVYNFTMFTRPMFKTPDMGVQGKILSEVADLIDAGRLRTTVTEVAGRIDAANLRKAHALVESGKARGKIVLEGFRDLSQAGTAHTNRGTGVGPQR</sequence>
<evidence type="ECO:0000256" key="1">
    <source>
        <dbReference type="RuleBase" id="RU364000"/>
    </source>
</evidence>
<reference evidence="3 4" key="1">
    <citation type="submission" date="2017-06" db="EMBL/GenBank/DDBJ databases">
        <authorList>
            <person name="Kim H.J."/>
            <person name="Triplett B.A."/>
        </authorList>
    </citation>
    <scope>NUCLEOTIDE SEQUENCE [LARGE SCALE GENOMIC DNA]</scope>
    <source>
        <strain evidence="3 4">DSM 29339</strain>
    </source>
</reference>
<dbReference type="GO" id="GO:0008270">
    <property type="term" value="F:zinc ion binding"/>
    <property type="evidence" value="ECO:0007669"/>
    <property type="project" value="InterPro"/>
</dbReference>
<dbReference type="InterPro" id="IPR020843">
    <property type="entry name" value="ER"/>
</dbReference>
<dbReference type="InterPro" id="IPR052585">
    <property type="entry name" value="Lipid_raft_assoc_Zn_ADH"/>
</dbReference>
<accession>A0A239FRR4</accession>
<dbReference type="GO" id="GO:0016491">
    <property type="term" value="F:oxidoreductase activity"/>
    <property type="evidence" value="ECO:0007669"/>
    <property type="project" value="UniProtKB-KW"/>
</dbReference>
<dbReference type="CDD" id="cd08252">
    <property type="entry name" value="AL_MDR"/>
    <property type="match status" value="1"/>
</dbReference>
<protein>
    <recommendedName>
        <fullName evidence="1">Zinc-type alcohol dehydrogenase-like protein</fullName>
    </recommendedName>
</protein>
<dbReference type="InterPro" id="IPR002364">
    <property type="entry name" value="Quin_OxRdtase/zeta-crystal_CS"/>
</dbReference>
<evidence type="ECO:0000313" key="4">
    <source>
        <dbReference type="Proteomes" id="UP000198426"/>
    </source>
</evidence>
<dbReference type="AlphaFoldDB" id="A0A239FRR4"/>
<dbReference type="NCBIfam" id="TIGR02817">
    <property type="entry name" value="adh_fam_1"/>
    <property type="match status" value="1"/>
</dbReference>
<dbReference type="SUPFAM" id="SSF50129">
    <property type="entry name" value="GroES-like"/>
    <property type="match status" value="1"/>
</dbReference>
<dbReference type="EMBL" id="FZOY01000002">
    <property type="protein sequence ID" value="SNS59611.1"/>
    <property type="molecule type" value="Genomic_DNA"/>
</dbReference>
<dbReference type="InterPro" id="IPR014182">
    <property type="entry name" value="ADH_Zn_typ-1"/>
</dbReference>
<dbReference type="InterPro" id="IPR013154">
    <property type="entry name" value="ADH-like_N"/>
</dbReference>
<keyword evidence="1" id="KW-0560">Oxidoreductase</keyword>
<dbReference type="Pfam" id="PF08240">
    <property type="entry name" value="ADH_N"/>
    <property type="match status" value="1"/>
</dbReference>
<dbReference type="SMART" id="SM00829">
    <property type="entry name" value="PKS_ER"/>
    <property type="match status" value="1"/>
</dbReference>
<dbReference type="PANTHER" id="PTHR43482">
    <property type="entry name" value="PROTEIN AST1-RELATED"/>
    <property type="match status" value="1"/>
</dbReference>
<keyword evidence="4" id="KW-1185">Reference proteome</keyword>
<comment type="similarity">
    <text evidence="1">Belongs to the zinc-containing alcohol dehydrogenase family. Quinone oxidoreductase subfamily.</text>
</comment>
<dbReference type="Pfam" id="PF13602">
    <property type="entry name" value="ADH_zinc_N_2"/>
    <property type="match status" value="1"/>
</dbReference>
<name>A0A239FRR4_9RHOB</name>
<dbReference type="PANTHER" id="PTHR43482:SF1">
    <property type="entry name" value="PROTEIN AST1-RELATED"/>
    <property type="match status" value="1"/>
</dbReference>
<keyword evidence="1" id="KW-0862">Zinc</keyword>
<dbReference type="Gene3D" id="3.40.50.720">
    <property type="entry name" value="NAD(P)-binding Rossmann-like Domain"/>
    <property type="match status" value="1"/>
</dbReference>
<dbReference type="RefSeq" id="WP_089232501.1">
    <property type="nucleotide sequence ID" value="NZ_FZOY01000002.1"/>
</dbReference>
<dbReference type="Proteomes" id="UP000198426">
    <property type="component" value="Unassembled WGS sequence"/>
</dbReference>
<dbReference type="InterPro" id="IPR036291">
    <property type="entry name" value="NAD(P)-bd_dom_sf"/>
</dbReference>
<keyword evidence="1" id="KW-0479">Metal-binding</keyword>
<evidence type="ECO:0000259" key="2">
    <source>
        <dbReference type="SMART" id="SM00829"/>
    </source>
</evidence>
<organism evidence="3 4">
    <name type="scientific">Tropicimonas sediminicola</name>
    <dbReference type="NCBI Taxonomy" id="1031541"/>
    <lineage>
        <taxon>Bacteria</taxon>
        <taxon>Pseudomonadati</taxon>
        <taxon>Pseudomonadota</taxon>
        <taxon>Alphaproteobacteria</taxon>
        <taxon>Rhodobacterales</taxon>
        <taxon>Roseobacteraceae</taxon>
        <taxon>Tropicimonas</taxon>
    </lineage>
</organism>
<dbReference type="InterPro" id="IPR011032">
    <property type="entry name" value="GroES-like_sf"/>
</dbReference>
<evidence type="ECO:0000313" key="3">
    <source>
        <dbReference type="EMBL" id="SNS59611.1"/>
    </source>
</evidence>
<proteinExistence type="inferred from homology"/>
<dbReference type="OrthoDB" id="9785812at2"/>
<dbReference type="Gene3D" id="3.90.180.10">
    <property type="entry name" value="Medium-chain alcohol dehydrogenases, catalytic domain"/>
    <property type="match status" value="1"/>
</dbReference>
<dbReference type="SUPFAM" id="SSF51735">
    <property type="entry name" value="NAD(P)-binding Rossmann-fold domains"/>
    <property type="match status" value="1"/>
</dbReference>
<feature type="domain" description="Enoyl reductase (ER)" evidence="2">
    <location>
        <begin position="10"/>
        <end position="334"/>
    </location>
</feature>
<dbReference type="PROSITE" id="PS01162">
    <property type="entry name" value="QOR_ZETA_CRYSTAL"/>
    <property type="match status" value="1"/>
</dbReference>